<organism evidence="2 3">
    <name type="scientific">Gluconacetobacter diazotrophicus</name>
    <name type="common">Acetobacter diazotrophicus</name>
    <dbReference type="NCBI Taxonomy" id="33996"/>
    <lineage>
        <taxon>Bacteria</taxon>
        <taxon>Pseudomonadati</taxon>
        <taxon>Pseudomonadota</taxon>
        <taxon>Alphaproteobacteria</taxon>
        <taxon>Acetobacterales</taxon>
        <taxon>Acetobacteraceae</taxon>
        <taxon>Gluconacetobacter</taxon>
    </lineage>
</organism>
<evidence type="ECO:0000256" key="1">
    <source>
        <dbReference type="SAM" id="MobiDB-lite"/>
    </source>
</evidence>
<dbReference type="AlphaFoldDB" id="A0A7W4I8Z8"/>
<reference evidence="2 3" key="1">
    <citation type="submission" date="2020-04" db="EMBL/GenBank/DDBJ databases">
        <title>Description of novel Gluconacetobacter.</title>
        <authorList>
            <person name="Sombolestani A."/>
        </authorList>
    </citation>
    <scope>NUCLEOTIDE SEQUENCE [LARGE SCALE GENOMIC DNA]</scope>
    <source>
        <strain evidence="2 3">LMG 7603</strain>
    </source>
</reference>
<dbReference type="Proteomes" id="UP000550787">
    <property type="component" value="Unassembled WGS sequence"/>
</dbReference>
<accession>A0A7W4I8Z8</accession>
<feature type="region of interest" description="Disordered" evidence="1">
    <location>
        <begin position="30"/>
        <end position="50"/>
    </location>
</feature>
<evidence type="ECO:0000313" key="3">
    <source>
        <dbReference type="Proteomes" id="UP000550787"/>
    </source>
</evidence>
<name>A0A7W4I8Z8_GLUDI</name>
<comment type="caution">
    <text evidence="2">The sequence shown here is derived from an EMBL/GenBank/DDBJ whole genome shotgun (WGS) entry which is preliminary data.</text>
</comment>
<dbReference type="EMBL" id="JABEQG010000101">
    <property type="protein sequence ID" value="MBB2158485.1"/>
    <property type="molecule type" value="Genomic_DNA"/>
</dbReference>
<protein>
    <submittedName>
        <fullName evidence="2">Uncharacterized protein</fullName>
    </submittedName>
</protein>
<sequence>MFEEYYLWHKSRRGCTSTTFLRMRRNFDTHGGGVPPHGPHPDTVGTLVGRTGDSVTMDCNPYEI</sequence>
<gene>
    <name evidence="2" type="ORF">HLH33_19735</name>
</gene>
<dbReference type="RefSeq" id="WP_041249241.1">
    <property type="nucleotide sequence ID" value="NZ_JABEQG010000101.1"/>
</dbReference>
<proteinExistence type="predicted"/>
<evidence type="ECO:0000313" key="2">
    <source>
        <dbReference type="EMBL" id="MBB2158485.1"/>
    </source>
</evidence>